<dbReference type="AlphaFoldDB" id="A0A811ZEX3"/>
<proteinExistence type="predicted"/>
<organism evidence="1 2">
    <name type="scientific">Nyctereutes procyonoides</name>
    <name type="common">Raccoon dog</name>
    <name type="synonym">Canis procyonoides</name>
    <dbReference type="NCBI Taxonomy" id="34880"/>
    <lineage>
        <taxon>Eukaryota</taxon>
        <taxon>Metazoa</taxon>
        <taxon>Chordata</taxon>
        <taxon>Craniata</taxon>
        <taxon>Vertebrata</taxon>
        <taxon>Euteleostomi</taxon>
        <taxon>Mammalia</taxon>
        <taxon>Eutheria</taxon>
        <taxon>Laurasiatheria</taxon>
        <taxon>Carnivora</taxon>
        <taxon>Caniformia</taxon>
        <taxon>Canidae</taxon>
        <taxon>Nyctereutes</taxon>
    </lineage>
</organism>
<keyword evidence="2" id="KW-1185">Reference proteome</keyword>
<sequence length="79" mass="9170">MAVAVEVVDVSWTLLLTPTASSGLPQTILMILEANLWRPHVFWWFPAFLGLRPYHSNICLHLHMIFFQLIQVISSYQYP</sequence>
<dbReference type="Proteomes" id="UP000645828">
    <property type="component" value="Unassembled WGS sequence"/>
</dbReference>
<name>A0A811ZEX3_NYCPR</name>
<protein>
    <submittedName>
        <fullName evidence="1">(raccoon dog) hypothetical protein</fullName>
    </submittedName>
</protein>
<comment type="caution">
    <text evidence="1">The sequence shown here is derived from an EMBL/GenBank/DDBJ whole genome shotgun (WGS) entry which is preliminary data.</text>
</comment>
<gene>
    <name evidence="1" type="ORF">NYPRO_LOCUS20017</name>
</gene>
<evidence type="ECO:0000313" key="2">
    <source>
        <dbReference type="Proteomes" id="UP000645828"/>
    </source>
</evidence>
<reference evidence="1" key="1">
    <citation type="submission" date="2020-12" db="EMBL/GenBank/DDBJ databases">
        <authorList>
            <consortium name="Molecular Ecology Group"/>
        </authorList>
    </citation>
    <scope>NUCLEOTIDE SEQUENCE</scope>
    <source>
        <strain evidence="1">TBG_1078</strain>
    </source>
</reference>
<dbReference type="EMBL" id="CAJHUB010000763">
    <property type="protein sequence ID" value="CAD7687224.1"/>
    <property type="molecule type" value="Genomic_DNA"/>
</dbReference>
<evidence type="ECO:0000313" key="1">
    <source>
        <dbReference type="EMBL" id="CAD7687224.1"/>
    </source>
</evidence>
<accession>A0A811ZEX3</accession>